<feature type="chain" id="PRO_5013039986" description="Yeast cell wall synthesis Kre9/Knh1-like N-terminal domain-containing protein" evidence="2">
    <location>
        <begin position="16"/>
        <end position="185"/>
    </location>
</feature>
<evidence type="ECO:0000313" key="4">
    <source>
        <dbReference type="EMBL" id="KLT46175.1"/>
    </source>
</evidence>
<dbReference type="Pfam" id="PF10342">
    <property type="entry name" value="Kre9_KNH"/>
    <property type="match status" value="1"/>
</dbReference>
<dbReference type="RefSeq" id="XP_018282666.1">
    <property type="nucleotide sequence ID" value="XM_018427263.1"/>
</dbReference>
<dbReference type="PANTHER" id="PTHR35185">
    <property type="entry name" value="SERINE/THREONINE-RICH PROTEIN ADG2-RELATED"/>
    <property type="match status" value="1"/>
</dbReference>
<dbReference type="OrthoDB" id="5316007at2759"/>
<evidence type="ECO:0000256" key="1">
    <source>
        <dbReference type="ARBA" id="ARBA00022729"/>
    </source>
</evidence>
<reference evidence="4 5" key="1">
    <citation type="submission" date="2015-03" db="EMBL/GenBank/DDBJ databases">
        <title>Genomics and transcriptomics of the oil-accumulating basidiomycete yeast T. oleaginosus allow insights into substrate utilization and the diverse evolutionary trajectories of mating systems in fungi.</title>
        <authorList>
            <consortium name="DOE Joint Genome Institute"/>
            <person name="Kourist R."/>
            <person name="Kracht O."/>
            <person name="Bracharz F."/>
            <person name="Lipzen A."/>
            <person name="Nolan M."/>
            <person name="Ohm R."/>
            <person name="Grigoriev I."/>
            <person name="Sun S."/>
            <person name="Heitman J."/>
            <person name="Bruck T."/>
            <person name="Nowrousian M."/>
        </authorList>
    </citation>
    <scope>NUCLEOTIDE SEQUENCE [LARGE SCALE GENOMIC DNA]</scope>
    <source>
        <strain evidence="4 5">IBC0246</strain>
    </source>
</reference>
<feature type="signal peptide" evidence="2">
    <location>
        <begin position="1"/>
        <end position="15"/>
    </location>
</feature>
<dbReference type="InterPro" id="IPR052479">
    <property type="entry name" value="GPI-anchor_Adhesion_Reg"/>
</dbReference>
<keyword evidence="1 2" id="KW-0732">Signal</keyword>
<dbReference type="PANTHER" id="PTHR35185:SF1">
    <property type="entry name" value="UPF0619 GPI-ANCHORED MEMBRANE PROTEIN C1322.10"/>
    <property type="match status" value="1"/>
</dbReference>
<dbReference type="AlphaFoldDB" id="A0A0J0XYP6"/>
<dbReference type="Proteomes" id="UP000053611">
    <property type="component" value="Unassembled WGS sequence"/>
</dbReference>
<dbReference type="STRING" id="879819.A0A0J0XYP6"/>
<dbReference type="GeneID" id="28987866"/>
<keyword evidence="5" id="KW-1185">Reference proteome</keyword>
<accession>A0A0J0XYP6</accession>
<proteinExistence type="predicted"/>
<evidence type="ECO:0000313" key="5">
    <source>
        <dbReference type="Proteomes" id="UP000053611"/>
    </source>
</evidence>
<gene>
    <name evidence="4" type="ORF">CC85DRAFT_56539</name>
</gene>
<evidence type="ECO:0000259" key="3">
    <source>
        <dbReference type="Pfam" id="PF10342"/>
    </source>
</evidence>
<dbReference type="EMBL" id="KQ087178">
    <property type="protein sequence ID" value="KLT46175.1"/>
    <property type="molecule type" value="Genomic_DNA"/>
</dbReference>
<name>A0A0J0XYP6_9TREE</name>
<protein>
    <recommendedName>
        <fullName evidence="3">Yeast cell wall synthesis Kre9/Knh1-like N-terminal domain-containing protein</fullName>
    </recommendedName>
</protein>
<organism evidence="4 5">
    <name type="scientific">Cutaneotrichosporon oleaginosum</name>
    <dbReference type="NCBI Taxonomy" id="879819"/>
    <lineage>
        <taxon>Eukaryota</taxon>
        <taxon>Fungi</taxon>
        <taxon>Dikarya</taxon>
        <taxon>Basidiomycota</taxon>
        <taxon>Agaricomycotina</taxon>
        <taxon>Tremellomycetes</taxon>
        <taxon>Trichosporonales</taxon>
        <taxon>Trichosporonaceae</taxon>
        <taxon>Cutaneotrichosporon</taxon>
    </lineage>
</organism>
<feature type="domain" description="Yeast cell wall synthesis Kre9/Knh1-like N-terminal" evidence="3">
    <location>
        <begin position="20"/>
        <end position="106"/>
    </location>
</feature>
<dbReference type="InterPro" id="IPR018466">
    <property type="entry name" value="Kre9/Knh1-like_N"/>
</dbReference>
<sequence length="185" mass="18551">MLAATLLFFAAAARAIQITSPANGTVWSAGQVQTITWDFVSTDPDRFILALQIQQPFSTQEVATVQTEAGSYSWTPSASSVGTDYRINFLNVRDNGILAQSGYFDVEQGTAVAASSSSSAVVSRSSAASRSLSASASASNSRSASASASGSALPPNVSNAPAGSGAGALVPSLALVAGSLAALLA</sequence>
<evidence type="ECO:0000256" key="2">
    <source>
        <dbReference type="SAM" id="SignalP"/>
    </source>
</evidence>